<feature type="transmembrane region" description="Helical" evidence="1">
    <location>
        <begin position="12"/>
        <end position="30"/>
    </location>
</feature>
<evidence type="ECO:0000313" key="2">
    <source>
        <dbReference type="EnsemblMetazoa" id="XP_016655965.2"/>
    </source>
</evidence>
<reference evidence="3" key="1">
    <citation type="submission" date="2010-06" db="EMBL/GenBank/DDBJ databases">
        <authorList>
            <person name="Jiang H."/>
            <person name="Abraham K."/>
            <person name="Ali S."/>
            <person name="Alsbrooks S.L."/>
            <person name="Anim B.N."/>
            <person name="Anosike U.S."/>
            <person name="Attaway T."/>
            <person name="Bandaranaike D.P."/>
            <person name="Battles P.K."/>
            <person name="Bell S.N."/>
            <person name="Bell A.V."/>
            <person name="Beltran B."/>
            <person name="Bickham C."/>
            <person name="Bustamante Y."/>
            <person name="Caleb T."/>
            <person name="Canada A."/>
            <person name="Cardenas V."/>
            <person name="Carter K."/>
            <person name="Chacko J."/>
            <person name="Chandrabose M.N."/>
            <person name="Chavez D."/>
            <person name="Chavez A."/>
            <person name="Chen L."/>
            <person name="Chu H.-S."/>
            <person name="Claassen K.J."/>
            <person name="Cockrell R."/>
            <person name="Collins M."/>
            <person name="Cooper J.A."/>
            <person name="Cree A."/>
            <person name="Curry S.M."/>
            <person name="Da Y."/>
            <person name="Dao M.D."/>
            <person name="Das B."/>
            <person name="Davila M.-L."/>
            <person name="Davy-Carroll L."/>
            <person name="Denson S."/>
            <person name="Dinh H."/>
            <person name="Ebong V.E."/>
            <person name="Edwards J.R."/>
            <person name="Egan A."/>
            <person name="El-Daye J."/>
            <person name="Escobedo L."/>
            <person name="Fernandez S."/>
            <person name="Fernando P.R."/>
            <person name="Flagg N."/>
            <person name="Forbes L.D."/>
            <person name="Fowler R.G."/>
            <person name="Fu Q."/>
            <person name="Gabisi R.A."/>
            <person name="Ganer J."/>
            <person name="Garbino Pronczuk A."/>
            <person name="Garcia R.M."/>
            <person name="Garner T."/>
            <person name="Garrett T.E."/>
            <person name="Gonzalez D.A."/>
            <person name="Hamid H."/>
            <person name="Hawkins E.S."/>
            <person name="Hirani K."/>
            <person name="Hogues M.E."/>
            <person name="Hollins B."/>
            <person name="Hsiao C.-H."/>
            <person name="Jabil R."/>
            <person name="James M.L."/>
            <person name="Jhangiani S.N."/>
            <person name="Johnson B."/>
            <person name="Johnson Q."/>
            <person name="Joshi V."/>
            <person name="Kalu J.B."/>
            <person name="Kam C."/>
            <person name="Kashfia A."/>
            <person name="Keebler J."/>
            <person name="Kisamo H."/>
            <person name="Kovar C.L."/>
            <person name="Lago L.A."/>
            <person name="Lai C.-Y."/>
            <person name="Laidlaw J."/>
            <person name="Lara F."/>
            <person name="Le T.-K."/>
            <person name="Lee S.L."/>
            <person name="Legall F.H."/>
            <person name="Lemon S.J."/>
            <person name="Lewis L.R."/>
            <person name="Li B."/>
            <person name="Liu Y."/>
            <person name="Liu Y.-S."/>
            <person name="Lopez J."/>
            <person name="Lozado R.J."/>
            <person name="Lu J."/>
            <person name="Madu R.C."/>
            <person name="Maheshwari M."/>
            <person name="Maheshwari R."/>
            <person name="Malloy K."/>
            <person name="Martinez E."/>
            <person name="Mathew T."/>
            <person name="Mercado I.C."/>
            <person name="Mercado C."/>
            <person name="Meyer B."/>
            <person name="Montgomery K."/>
            <person name="Morgan M.B."/>
            <person name="Munidasa M."/>
            <person name="Nazareth L.V."/>
            <person name="Nelson J."/>
            <person name="Ng B.M."/>
            <person name="Nguyen N.B."/>
            <person name="Nguyen P.Q."/>
            <person name="Nguyen T."/>
            <person name="Obregon M."/>
            <person name="Okwuonu G.O."/>
            <person name="Onwere C.G."/>
            <person name="Orozco G."/>
            <person name="Parra A."/>
            <person name="Patel S."/>
            <person name="Patil S."/>
            <person name="Perez A."/>
            <person name="Perez Y."/>
            <person name="Pham C."/>
            <person name="Primus E.L."/>
            <person name="Pu L.-L."/>
            <person name="Puazo M."/>
            <person name="Qin X."/>
            <person name="Quiroz J.B."/>
            <person name="Reese J."/>
            <person name="Richards S."/>
            <person name="Rives C.M."/>
            <person name="Robberts R."/>
            <person name="Ruiz S.J."/>
            <person name="Ruiz M.J."/>
            <person name="Santibanez J."/>
            <person name="Schneider B.W."/>
            <person name="Sisson I."/>
            <person name="Smith M."/>
            <person name="Sodergren E."/>
            <person name="Song X.-Z."/>
            <person name="Song B.B."/>
            <person name="Summersgill H."/>
            <person name="Thelus R."/>
            <person name="Thornton R.D."/>
            <person name="Trejos Z.Y."/>
            <person name="Usmani K."/>
            <person name="Vattathil S."/>
            <person name="Villasana D."/>
            <person name="Walker D.L."/>
            <person name="Wang S."/>
            <person name="Wang K."/>
            <person name="White C.S."/>
            <person name="Williams A.C."/>
            <person name="Williamson J."/>
            <person name="Wilson K."/>
            <person name="Woghiren I.O."/>
            <person name="Woodworth J.R."/>
            <person name="Worley K.C."/>
            <person name="Wright R.A."/>
            <person name="Wu W."/>
            <person name="Young L."/>
            <person name="Zhang L."/>
            <person name="Zhang J."/>
            <person name="Zhu Y."/>
            <person name="Muzny D.M."/>
            <person name="Weinstock G."/>
            <person name="Gibbs R.A."/>
        </authorList>
    </citation>
    <scope>NUCLEOTIDE SEQUENCE [LARGE SCALE GENOMIC DNA]</scope>
    <source>
        <strain evidence="3">LSR1</strain>
    </source>
</reference>
<keyword evidence="3" id="KW-1185">Reference proteome</keyword>
<keyword evidence="1" id="KW-0472">Membrane</keyword>
<accession>A0A8R2D0Y6</accession>
<organism evidence="2 3">
    <name type="scientific">Acyrthosiphon pisum</name>
    <name type="common">Pea aphid</name>
    <dbReference type="NCBI Taxonomy" id="7029"/>
    <lineage>
        <taxon>Eukaryota</taxon>
        <taxon>Metazoa</taxon>
        <taxon>Ecdysozoa</taxon>
        <taxon>Arthropoda</taxon>
        <taxon>Hexapoda</taxon>
        <taxon>Insecta</taxon>
        <taxon>Pterygota</taxon>
        <taxon>Neoptera</taxon>
        <taxon>Paraneoptera</taxon>
        <taxon>Hemiptera</taxon>
        <taxon>Sternorrhyncha</taxon>
        <taxon>Aphidomorpha</taxon>
        <taxon>Aphidoidea</taxon>
        <taxon>Aphididae</taxon>
        <taxon>Macrosiphini</taxon>
        <taxon>Acyrthosiphon</taxon>
    </lineage>
</organism>
<name>A0A8R2D0Y6_ACYPI</name>
<dbReference type="Proteomes" id="UP000007819">
    <property type="component" value="Chromosome A3"/>
</dbReference>
<evidence type="ECO:0000256" key="1">
    <source>
        <dbReference type="SAM" id="Phobius"/>
    </source>
</evidence>
<keyword evidence="1" id="KW-0812">Transmembrane</keyword>
<sequence>MVSWLHTSHRVVSLCSTLYHTSVIVILGVFSRSLSYFCKLSVLRYFITSTFINMAGSIMDNLAVYKKTFTYVPPSPPAELIEASNFTLNFDSRKFIQIGIDPTYSFKVVLLIITPSRYVQITPDLLKQIFDFMGHILSFILDQPQKYRRVTFFETDLFKLSSMVYCNENVLVVESKNREGCRVLLNRSDLLQLQYLESSIFETIARKDIFIAPLILKQIDEFCAYLEEKCSREKSPPKSIEEMKMYIKNMQLDRADRVVQSIPNLSRQIQIYAATQLAETWENRKGQKSQESCNVDSKILSPSFSPKTIIPSLQDDSSIIRDAFDKPEDNILAKPLDHIDGPQSPSSPRLFNIRDGFNFFNQISSPPSTYVNHPTAAPLRKVKRRLPQSPTSPQPFDVNDCSDFFNPISTSTPCHPTYAEHPAAPLRKVKRRLF</sequence>
<protein>
    <submittedName>
        <fullName evidence="2">Uncharacterized protein</fullName>
    </submittedName>
</protein>
<dbReference type="EnsemblMetazoa" id="XM_016800476.2">
    <property type="protein sequence ID" value="XP_016655965.2"/>
    <property type="gene ID" value="LOC107882302"/>
</dbReference>
<dbReference type="AlphaFoldDB" id="A0A8R2D0Y6"/>
<dbReference type="OrthoDB" id="10315420at2759"/>
<dbReference type="RefSeq" id="XP_016655965.2">
    <property type="nucleotide sequence ID" value="XM_016800476.2"/>
</dbReference>
<dbReference type="GeneID" id="107882302"/>
<keyword evidence="1" id="KW-1133">Transmembrane helix</keyword>
<evidence type="ECO:0000313" key="3">
    <source>
        <dbReference type="Proteomes" id="UP000007819"/>
    </source>
</evidence>
<reference evidence="2" key="2">
    <citation type="submission" date="2022-06" db="UniProtKB">
        <authorList>
            <consortium name="EnsemblMetazoa"/>
        </authorList>
    </citation>
    <scope>IDENTIFICATION</scope>
</reference>
<dbReference type="KEGG" id="api:107882302"/>
<proteinExistence type="predicted"/>